<evidence type="ECO:0000256" key="5">
    <source>
        <dbReference type="ARBA" id="ARBA00023136"/>
    </source>
</evidence>
<feature type="domain" description="Peroxisome membrane anchor protein Pex14p N-terminal" evidence="13">
    <location>
        <begin position="4"/>
        <end position="47"/>
    </location>
</feature>
<dbReference type="Pfam" id="PF04695">
    <property type="entry name" value="Pex14_N"/>
    <property type="match status" value="1"/>
</dbReference>
<keyword evidence="6 10" id="KW-0576">Peroxisome</keyword>
<evidence type="ECO:0000256" key="11">
    <source>
        <dbReference type="SAM" id="Coils"/>
    </source>
</evidence>
<feature type="region of interest" description="Disordered" evidence="12">
    <location>
        <begin position="225"/>
        <end position="377"/>
    </location>
</feature>
<dbReference type="GO" id="GO:0005778">
    <property type="term" value="C:peroxisomal membrane"/>
    <property type="evidence" value="ECO:0007669"/>
    <property type="project" value="UniProtKB-SubCell"/>
</dbReference>
<feature type="coiled-coil region" evidence="11">
    <location>
        <begin position="109"/>
        <end position="136"/>
    </location>
</feature>
<dbReference type="GO" id="GO:0016560">
    <property type="term" value="P:protein import into peroxisome matrix, docking"/>
    <property type="evidence" value="ECO:0007669"/>
    <property type="project" value="UniProtKB-UniRule"/>
</dbReference>
<dbReference type="Proteomes" id="UP000193467">
    <property type="component" value="Unassembled WGS sequence"/>
</dbReference>
<dbReference type="InterPro" id="IPR025655">
    <property type="entry name" value="PEX14"/>
</dbReference>
<dbReference type="PANTHER" id="PTHR23058">
    <property type="entry name" value="PEROXISOMAL MEMBRANE PROTEIN PEX14"/>
    <property type="match status" value="1"/>
</dbReference>
<feature type="compositionally biased region" description="Low complexity" evidence="12">
    <location>
        <begin position="311"/>
        <end position="329"/>
    </location>
</feature>
<evidence type="ECO:0000259" key="13">
    <source>
        <dbReference type="Pfam" id="PF04695"/>
    </source>
</evidence>
<feature type="compositionally biased region" description="Pro residues" evidence="12">
    <location>
        <begin position="232"/>
        <end position="242"/>
    </location>
</feature>
<reference evidence="14 15" key="1">
    <citation type="submission" date="2016-07" db="EMBL/GenBank/DDBJ databases">
        <title>Pervasive Adenine N6-methylation of Active Genes in Fungi.</title>
        <authorList>
            <consortium name="DOE Joint Genome Institute"/>
            <person name="Mondo S.J."/>
            <person name="Dannebaum R.O."/>
            <person name="Kuo R.C."/>
            <person name="Labutti K."/>
            <person name="Haridas S."/>
            <person name="Kuo A."/>
            <person name="Salamov A."/>
            <person name="Ahrendt S.R."/>
            <person name="Lipzen A."/>
            <person name="Sullivan W."/>
            <person name="Andreopoulos W.B."/>
            <person name="Clum A."/>
            <person name="Lindquist E."/>
            <person name="Daum C."/>
            <person name="Ramamoorthy G.K."/>
            <person name="Gryganskyi A."/>
            <person name="Culley D."/>
            <person name="Magnuson J.K."/>
            <person name="James T.Y."/>
            <person name="O'Malley M.A."/>
            <person name="Stajich J.E."/>
            <person name="Spatafora J.W."/>
            <person name="Visel A."/>
            <person name="Grigoriev I.V."/>
        </authorList>
    </citation>
    <scope>NUCLEOTIDE SEQUENCE [LARGE SCALE GENOMIC DNA]</scope>
    <source>
        <strain evidence="14 15">62-1032</strain>
    </source>
</reference>
<dbReference type="PANTHER" id="PTHR23058:SF0">
    <property type="entry name" value="PEROXISOMAL MEMBRANE PROTEIN PEX14"/>
    <property type="match status" value="1"/>
</dbReference>
<dbReference type="OrthoDB" id="5549158at2759"/>
<dbReference type="STRING" id="106004.A0A1Y2D0S2"/>
<name>A0A1Y2D0S2_9BASI</name>
<evidence type="ECO:0000256" key="1">
    <source>
        <dbReference type="ARBA" id="ARBA00005443"/>
    </source>
</evidence>
<organism evidence="14 15">
    <name type="scientific">Leucosporidium creatinivorum</name>
    <dbReference type="NCBI Taxonomy" id="106004"/>
    <lineage>
        <taxon>Eukaryota</taxon>
        <taxon>Fungi</taxon>
        <taxon>Dikarya</taxon>
        <taxon>Basidiomycota</taxon>
        <taxon>Pucciniomycotina</taxon>
        <taxon>Microbotryomycetes</taxon>
        <taxon>Leucosporidiales</taxon>
        <taxon>Leucosporidium</taxon>
    </lineage>
</organism>
<keyword evidence="3 10" id="KW-0653">Protein transport</keyword>
<keyword evidence="4" id="KW-0811">Translocation</keyword>
<evidence type="ECO:0000256" key="4">
    <source>
        <dbReference type="ARBA" id="ARBA00023010"/>
    </source>
</evidence>
<evidence type="ECO:0000256" key="12">
    <source>
        <dbReference type="SAM" id="MobiDB-lite"/>
    </source>
</evidence>
<dbReference type="FunCoup" id="A0A1Y2D0S2">
    <property type="interactions" value="20"/>
</dbReference>
<feature type="compositionally biased region" description="Polar residues" evidence="12">
    <location>
        <begin position="297"/>
        <end position="310"/>
    </location>
</feature>
<evidence type="ECO:0000313" key="14">
    <source>
        <dbReference type="EMBL" id="ORY52726.1"/>
    </source>
</evidence>
<keyword evidence="5 10" id="KW-0472">Membrane</keyword>
<evidence type="ECO:0000256" key="8">
    <source>
        <dbReference type="ARBA" id="ARBA00029691"/>
    </source>
</evidence>
<evidence type="ECO:0000256" key="9">
    <source>
        <dbReference type="ARBA" id="ARBA00046271"/>
    </source>
</evidence>
<dbReference type="InterPro" id="IPR036388">
    <property type="entry name" value="WH-like_DNA-bd_sf"/>
</dbReference>
<sequence>MSARAPLIASAVTFLRDPSTASSPLAQRIGFLESKGLTPAEIEQALAQANSSAGPVGSYGGPHGMRMQREYERDWRDWFIMAVVGGTVGYVAVKLAQKFIVPHLQPPDETDLEAAQKALEAKYDEASELLKNLQVSTDSLAASLDEQKAAVEKELVEVRKGVEEMREGERRREEWSKKVGEQVDEVVKGLPNLIEKQATSQAQSLTDLQTELKSLKSLLIARRPTPAATSPSPIPPAHPNTPAPGNNVIPPPANPYALPSPSSPITESGRASPSGLGARKPGIPSWQMRGTGAGLAGSQQPLPGSAYQTQSPSVPATAPAPSTAVESSSNVEALKTEDTSASGVLVQKEDAGPASTVPAVGGSAEAKVEEVKEGVSA</sequence>
<comment type="similarity">
    <text evidence="1 10">Belongs to the peroxin-14 family.</text>
</comment>
<dbReference type="InParanoid" id="A0A1Y2D0S2"/>
<accession>A0A1Y2D0S2</accession>
<comment type="subcellular location">
    <subcellularLocation>
        <location evidence="9 10">Peroxisome membrane</location>
    </subcellularLocation>
</comment>
<evidence type="ECO:0000256" key="10">
    <source>
        <dbReference type="RuleBase" id="RU367032"/>
    </source>
</evidence>
<dbReference type="EMBL" id="MCGR01000105">
    <property type="protein sequence ID" value="ORY52726.1"/>
    <property type="molecule type" value="Genomic_DNA"/>
</dbReference>
<evidence type="ECO:0000256" key="6">
    <source>
        <dbReference type="ARBA" id="ARBA00023140"/>
    </source>
</evidence>
<keyword evidence="15" id="KW-1185">Reference proteome</keyword>
<gene>
    <name evidence="14" type="ORF">BCR35DRAFT_310622</name>
</gene>
<evidence type="ECO:0000256" key="7">
    <source>
        <dbReference type="ARBA" id="ARBA00029502"/>
    </source>
</evidence>
<keyword evidence="11" id="KW-0175">Coiled coil</keyword>
<dbReference type="GO" id="GO:0005102">
    <property type="term" value="F:signaling receptor binding"/>
    <property type="evidence" value="ECO:0007669"/>
    <property type="project" value="TreeGrafter"/>
</dbReference>
<comment type="function">
    <text evidence="10">Component of the PEX13-PEX14 docking complex, a translocon channel that specifically mediates the import of peroxisomal cargo proteins bound to PEX5 receptor. The PEX13-PEX14 docking complex forms a large import pore which can be opened to a diameter of about 9 nm. Mechanistically, PEX5 receptor along with cargo proteins associates with the PEX14 subunit of the PEX13-PEX14 docking complex in the cytosol, leading to the insertion of the receptor into the organelle membrane with the concomitant translocation of the cargo into the peroxisome matrix.</text>
</comment>
<dbReference type="Gene3D" id="1.10.10.10">
    <property type="entry name" value="Winged helix-like DNA-binding domain superfamily/Winged helix DNA-binding domain"/>
    <property type="match status" value="1"/>
</dbReference>
<dbReference type="AlphaFoldDB" id="A0A1Y2D0S2"/>
<evidence type="ECO:0000256" key="2">
    <source>
        <dbReference type="ARBA" id="ARBA00022448"/>
    </source>
</evidence>
<evidence type="ECO:0000313" key="15">
    <source>
        <dbReference type="Proteomes" id="UP000193467"/>
    </source>
</evidence>
<dbReference type="GO" id="GO:1990429">
    <property type="term" value="C:peroxisomal importomer complex"/>
    <property type="evidence" value="ECO:0007669"/>
    <property type="project" value="TreeGrafter"/>
</dbReference>
<keyword evidence="2 10" id="KW-0813">Transport</keyword>
<feature type="compositionally biased region" description="Low complexity" evidence="12">
    <location>
        <begin position="255"/>
        <end position="264"/>
    </location>
</feature>
<protein>
    <recommendedName>
        <fullName evidence="7 10">Peroxisomal membrane protein PEX14</fullName>
    </recommendedName>
    <alternativeName>
        <fullName evidence="8 10">Peroxin-14</fullName>
    </alternativeName>
</protein>
<evidence type="ECO:0000256" key="3">
    <source>
        <dbReference type="ARBA" id="ARBA00022927"/>
    </source>
</evidence>
<feature type="compositionally biased region" description="Basic and acidic residues" evidence="12">
    <location>
        <begin position="366"/>
        <end position="377"/>
    </location>
</feature>
<dbReference type="InterPro" id="IPR006785">
    <property type="entry name" value="Pex14_N"/>
</dbReference>
<comment type="caution">
    <text evidence="14">The sequence shown here is derived from an EMBL/GenBank/DDBJ whole genome shotgun (WGS) entry which is preliminary data.</text>
</comment>
<proteinExistence type="inferred from homology"/>